<organism evidence="1">
    <name type="scientific">hydrothermal vent metagenome</name>
    <dbReference type="NCBI Taxonomy" id="652676"/>
    <lineage>
        <taxon>unclassified sequences</taxon>
        <taxon>metagenomes</taxon>
        <taxon>ecological metagenomes</taxon>
    </lineage>
</organism>
<dbReference type="EMBL" id="FPHR01000016">
    <property type="protein sequence ID" value="SFV77021.1"/>
    <property type="molecule type" value="Genomic_DNA"/>
</dbReference>
<dbReference type="EC" id="2.7.7.7" evidence="1"/>
<dbReference type="AlphaFoldDB" id="A0A1W1D8S0"/>
<proteinExistence type="predicted"/>
<dbReference type="SUPFAM" id="SSF52540">
    <property type="entry name" value="P-loop containing nucleoside triphosphate hydrolases"/>
    <property type="match status" value="1"/>
</dbReference>
<protein>
    <submittedName>
        <fullName evidence="1">DNA polymerase III delta prime subunit</fullName>
        <ecNumber evidence="1">2.7.7.7</ecNumber>
    </submittedName>
</protein>
<keyword evidence="1" id="KW-0808">Transferase</keyword>
<sequence length="230" mass="25755">MNKTADGLQIGVIFYGDQMNVSAANSLLKTLEEPRENTLIIILAHNVQNLPATIVSRCQNIHIAPSYSQQTQQWLTGQLSETQQADFDVEQLLENAHGVPFKVLGELSDGSYATYQAHQNQLLSIATHPLMINQTQDFEGNELEVLDCLQNLVIEAIRLKTSGQEGGLVELNQVIQTAKSEFLFKLLDDVYLAIRLSKTSVNIKLLLDNILIVWSHITHLKQYPQISANY</sequence>
<name>A0A1W1D8S0_9ZZZZ</name>
<accession>A0A1W1D8S0</accession>
<keyword evidence="1" id="KW-0548">Nucleotidyltransferase</keyword>
<gene>
    <name evidence="1" type="ORF">MNB_SUP05-4-997</name>
</gene>
<reference evidence="1" key="1">
    <citation type="submission" date="2016-10" db="EMBL/GenBank/DDBJ databases">
        <authorList>
            <person name="de Groot N.N."/>
        </authorList>
    </citation>
    <scope>NUCLEOTIDE SEQUENCE</scope>
</reference>
<dbReference type="Pfam" id="PF13177">
    <property type="entry name" value="DNA_pol3_delta2"/>
    <property type="match status" value="1"/>
</dbReference>
<dbReference type="Gene3D" id="3.40.50.300">
    <property type="entry name" value="P-loop containing nucleotide triphosphate hydrolases"/>
    <property type="match status" value="1"/>
</dbReference>
<evidence type="ECO:0000313" key="1">
    <source>
        <dbReference type="EMBL" id="SFV77021.1"/>
    </source>
</evidence>
<dbReference type="GO" id="GO:0003887">
    <property type="term" value="F:DNA-directed DNA polymerase activity"/>
    <property type="evidence" value="ECO:0007669"/>
    <property type="project" value="UniProtKB-EC"/>
</dbReference>
<dbReference type="InterPro" id="IPR027417">
    <property type="entry name" value="P-loop_NTPase"/>
</dbReference>